<reference evidence="5" key="1">
    <citation type="journal article" date="2012" name="Science">
        <title>The Paleozoic origin of enzymatic lignin decomposition reconstructed from 31 fungal genomes.</title>
        <authorList>
            <person name="Floudas D."/>
            <person name="Binder M."/>
            <person name="Riley R."/>
            <person name="Barry K."/>
            <person name="Blanchette R.A."/>
            <person name="Henrissat B."/>
            <person name="Martinez A.T."/>
            <person name="Otillar R."/>
            <person name="Spatafora J.W."/>
            <person name="Yadav J.S."/>
            <person name="Aerts A."/>
            <person name="Benoit I."/>
            <person name="Boyd A."/>
            <person name="Carlson A."/>
            <person name="Copeland A."/>
            <person name="Coutinho P.M."/>
            <person name="de Vries R.P."/>
            <person name="Ferreira P."/>
            <person name="Findley K."/>
            <person name="Foster B."/>
            <person name="Gaskell J."/>
            <person name="Glotzer D."/>
            <person name="Gorecki P."/>
            <person name="Heitman J."/>
            <person name="Hesse C."/>
            <person name="Hori C."/>
            <person name="Igarashi K."/>
            <person name="Jurgens J.A."/>
            <person name="Kallen N."/>
            <person name="Kersten P."/>
            <person name="Kohler A."/>
            <person name="Kuees U."/>
            <person name="Kumar T.K.A."/>
            <person name="Kuo A."/>
            <person name="LaButti K."/>
            <person name="Larrondo L.F."/>
            <person name="Lindquist E."/>
            <person name="Ling A."/>
            <person name="Lombard V."/>
            <person name="Lucas S."/>
            <person name="Lundell T."/>
            <person name="Martin R."/>
            <person name="McLaughlin D.J."/>
            <person name="Morgenstern I."/>
            <person name="Morin E."/>
            <person name="Murat C."/>
            <person name="Nagy L.G."/>
            <person name="Nolan M."/>
            <person name="Ohm R.A."/>
            <person name="Patyshakuliyeva A."/>
            <person name="Rokas A."/>
            <person name="Ruiz-Duenas F.J."/>
            <person name="Sabat G."/>
            <person name="Salamov A."/>
            <person name="Samejima M."/>
            <person name="Schmutz J."/>
            <person name="Slot J.C."/>
            <person name="St John F."/>
            <person name="Stenlid J."/>
            <person name="Sun H."/>
            <person name="Sun S."/>
            <person name="Syed K."/>
            <person name="Tsang A."/>
            <person name="Wiebenga A."/>
            <person name="Young D."/>
            <person name="Pisabarro A."/>
            <person name="Eastwood D.C."/>
            <person name="Martin F."/>
            <person name="Cullen D."/>
            <person name="Grigoriev I.V."/>
            <person name="Hibbett D.S."/>
        </authorList>
    </citation>
    <scope>NUCLEOTIDE SEQUENCE [LARGE SCALE GENOMIC DNA]</scope>
    <source>
        <strain evidence="5">RWD-64-598 SS2</strain>
    </source>
</reference>
<evidence type="ECO:0000259" key="3">
    <source>
        <dbReference type="Pfam" id="PF25534"/>
    </source>
</evidence>
<sequence>MRLGDFSASVIVDGSPLEEYDVVVGEDEQEITCYIPSNTGKKFSVKWTDWVWERGLDSCGYVSVDGLKCIGRVLDTTKESTAERSEFHIDEETARDLMFSDLKLTDDDSYLRTPGLEKLGEISIEIWRGKCMGPGASRFIFRKAPSDDRIVHERTKKAMVHCVSFAEERKLLYPIHPIHFHFLGSHPVARFIFKYKPLASTAVLQAQGIALSPIASHSPTSERVNFAPVILDMNTRKGTISSRRHVSARIRALELEVSRLQRKRSSHTAVSVRSDERPAKRIKYEGLLKLSALAHRKSSARPQPKAFGPLALTVHLNLNPLMRVGDFSACIVVDGSPLDEYNVMVDQAKLNATCWIPSQSGKNFTVRWTCLLRERPYDSSGRVSVDGGPMRRTDTKERSGVEVGRWNTRDFMFSDVRLTDDETHFHTRGIERLGEISLLIERGRVGAWTEYREVQAGARDGCTVHERSKKAVVHCVGFGEVRYSSRPVRPRRFFSTYPEVKFLFKYGPLPVLQAQGIAPPSVQKSQEGGPQELEASVGGTSGSGLPTTESTQVSKAVENTVRRESDRSVSIDSNVTIINARINALEVELTQIREARARAAGSATVAKSDPDERPH</sequence>
<organism evidence="4 5">
    <name type="scientific">Coniophora puteana (strain RWD-64-598)</name>
    <name type="common">Brown rot fungus</name>
    <dbReference type="NCBI Taxonomy" id="741705"/>
    <lineage>
        <taxon>Eukaryota</taxon>
        <taxon>Fungi</taxon>
        <taxon>Dikarya</taxon>
        <taxon>Basidiomycota</taxon>
        <taxon>Agaricomycotina</taxon>
        <taxon>Agaricomycetes</taxon>
        <taxon>Agaricomycetidae</taxon>
        <taxon>Boletales</taxon>
        <taxon>Coniophorineae</taxon>
        <taxon>Coniophoraceae</taxon>
        <taxon>Coniophora</taxon>
    </lineage>
</organism>
<dbReference type="InterPro" id="IPR057678">
    <property type="entry name" value="DUF7918"/>
</dbReference>
<feature type="region of interest" description="Disordered" evidence="2">
    <location>
        <begin position="520"/>
        <end position="568"/>
    </location>
</feature>
<dbReference type="Pfam" id="PF25534">
    <property type="entry name" value="DUF7918"/>
    <property type="match status" value="2"/>
</dbReference>
<dbReference type="PANTHER" id="PTHR36223">
    <property type="entry name" value="BETA-LACTAMASE-TYPE TRANSPEPTIDASE FOLD DOMAIN CONTAINING PROTEIN"/>
    <property type="match status" value="1"/>
</dbReference>
<dbReference type="RefSeq" id="XP_007766112.1">
    <property type="nucleotide sequence ID" value="XM_007767922.1"/>
</dbReference>
<feature type="region of interest" description="Disordered" evidence="2">
    <location>
        <begin position="596"/>
        <end position="615"/>
    </location>
</feature>
<dbReference type="KEGG" id="cput:CONPUDRAFT_142711"/>
<protein>
    <recommendedName>
        <fullName evidence="3">DUF7918 domain-containing protein</fullName>
    </recommendedName>
</protein>
<keyword evidence="5" id="KW-1185">Reference proteome</keyword>
<dbReference type="EMBL" id="JH711575">
    <property type="protein sequence ID" value="EIW84404.1"/>
    <property type="molecule type" value="Genomic_DNA"/>
</dbReference>
<dbReference type="GeneID" id="19201780"/>
<feature type="domain" description="DUF7918" evidence="3">
    <location>
        <begin position="7"/>
        <end position="197"/>
    </location>
</feature>
<keyword evidence="1" id="KW-0175">Coiled coil</keyword>
<accession>A0A5M3N022</accession>
<name>A0A5M3N022_CONPW</name>
<evidence type="ECO:0000256" key="1">
    <source>
        <dbReference type="SAM" id="Coils"/>
    </source>
</evidence>
<dbReference type="OMA" id="WIPSEAN"/>
<feature type="coiled-coil region" evidence="1">
    <location>
        <begin position="243"/>
        <end position="270"/>
    </location>
</feature>
<evidence type="ECO:0000256" key="2">
    <source>
        <dbReference type="SAM" id="MobiDB-lite"/>
    </source>
</evidence>
<proteinExistence type="predicted"/>
<dbReference type="Proteomes" id="UP000053558">
    <property type="component" value="Unassembled WGS sequence"/>
</dbReference>
<dbReference type="OrthoDB" id="3364132at2759"/>
<feature type="domain" description="DUF7918" evidence="3">
    <location>
        <begin position="329"/>
        <end position="520"/>
    </location>
</feature>
<gene>
    <name evidence="4" type="ORF">CONPUDRAFT_142711</name>
</gene>
<comment type="caution">
    <text evidence="4">The sequence shown here is derived from an EMBL/GenBank/DDBJ whole genome shotgun (WGS) entry which is preliminary data.</text>
</comment>
<evidence type="ECO:0000313" key="5">
    <source>
        <dbReference type="Proteomes" id="UP000053558"/>
    </source>
</evidence>
<evidence type="ECO:0000313" key="4">
    <source>
        <dbReference type="EMBL" id="EIW84404.1"/>
    </source>
</evidence>
<dbReference type="AlphaFoldDB" id="A0A5M3N022"/>
<dbReference type="PANTHER" id="PTHR36223:SF1">
    <property type="entry name" value="TRANSCRIPTION ELONGATION FACTOR EAF N-TERMINAL DOMAIN-CONTAINING PROTEIN"/>
    <property type="match status" value="1"/>
</dbReference>
<feature type="compositionally biased region" description="Polar residues" evidence="2">
    <location>
        <begin position="543"/>
        <end position="554"/>
    </location>
</feature>